<comment type="caution">
    <text evidence="1">The sequence shown here is derived from an EMBL/GenBank/DDBJ whole genome shotgun (WGS) entry which is preliminary data.</text>
</comment>
<organism evidence="1 2">
    <name type="scientific">Bagarius yarrelli</name>
    <name type="common">Goonch</name>
    <name type="synonym">Bagrus yarrelli</name>
    <dbReference type="NCBI Taxonomy" id="175774"/>
    <lineage>
        <taxon>Eukaryota</taxon>
        <taxon>Metazoa</taxon>
        <taxon>Chordata</taxon>
        <taxon>Craniata</taxon>
        <taxon>Vertebrata</taxon>
        <taxon>Euteleostomi</taxon>
        <taxon>Actinopterygii</taxon>
        <taxon>Neopterygii</taxon>
        <taxon>Teleostei</taxon>
        <taxon>Ostariophysi</taxon>
        <taxon>Siluriformes</taxon>
        <taxon>Sisoridae</taxon>
        <taxon>Sisorinae</taxon>
        <taxon>Bagarius</taxon>
    </lineage>
</organism>
<dbReference type="EMBL" id="VCAZ01000377">
    <property type="protein sequence ID" value="TUI90455.1"/>
    <property type="molecule type" value="Genomic_DNA"/>
</dbReference>
<keyword evidence="2" id="KW-1185">Reference proteome</keyword>
<dbReference type="AlphaFoldDB" id="A0A556VWS3"/>
<reference evidence="1 2" key="1">
    <citation type="journal article" date="2019" name="Genome Biol. Evol.">
        <title>Whole-Genome Sequencing of the Giant Devil Catfish, Bagarius yarrelli.</title>
        <authorList>
            <person name="Jiang W."/>
            <person name="Lv Y."/>
            <person name="Cheng L."/>
            <person name="Yang K."/>
            <person name="Chao B."/>
            <person name="Wang X."/>
            <person name="Li Y."/>
            <person name="Pan X."/>
            <person name="You X."/>
            <person name="Zhang Y."/>
            <person name="Yang J."/>
            <person name="Li J."/>
            <person name="Zhang X."/>
            <person name="Liu S."/>
            <person name="Sun C."/>
            <person name="Yang J."/>
            <person name="Shi Q."/>
        </authorList>
    </citation>
    <scope>NUCLEOTIDE SEQUENCE [LARGE SCALE GENOMIC DNA]</scope>
    <source>
        <strain evidence="1">JWS20170419001</strain>
        <tissue evidence="1">Muscle</tissue>
    </source>
</reference>
<protein>
    <submittedName>
        <fullName evidence="1">Nck-associated protein 1-like</fullName>
    </submittedName>
</protein>
<dbReference type="InterPro" id="IPR019137">
    <property type="entry name" value="Nck-associated_protein-1"/>
</dbReference>
<evidence type="ECO:0000313" key="1">
    <source>
        <dbReference type="EMBL" id="TUI90455.1"/>
    </source>
</evidence>
<name>A0A556VWS3_BAGYA</name>
<dbReference type="PANTHER" id="PTHR12093:SF9">
    <property type="entry name" value="NCK-ASSOCIATED PROTEIN 1-LIKE"/>
    <property type="match status" value="1"/>
</dbReference>
<dbReference type="Pfam" id="PF09735">
    <property type="entry name" value="Nckap1"/>
    <property type="match status" value="2"/>
</dbReference>
<proteinExistence type="predicted"/>
<dbReference type="GO" id="GO:0030031">
    <property type="term" value="P:cell projection assembly"/>
    <property type="evidence" value="ECO:0007669"/>
    <property type="project" value="TreeGrafter"/>
</dbReference>
<dbReference type="GO" id="GO:0031209">
    <property type="term" value="C:SCAR complex"/>
    <property type="evidence" value="ECO:0007669"/>
    <property type="project" value="TreeGrafter"/>
</dbReference>
<evidence type="ECO:0000313" key="2">
    <source>
        <dbReference type="Proteomes" id="UP000319801"/>
    </source>
</evidence>
<dbReference type="OrthoDB" id="548214at2759"/>
<dbReference type="GO" id="GO:0016477">
    <property type="term" value="P:cell migration"/>
    <property type="evidence" value="ECO:0007669"/>
    <property type="project" value="TreeGrafter"/>
</dbReference>
<dbReference type="PANTHER" id="PTHR12093">
    <property type="entry name" value="NCK-ASSOCIATED PROTEIN 1"/>
    <property type="match status" value="1"/>
</dbReference>
<accession>A0A556VWS3</accession>
<sequence length="205" mass="23538">MAYQLKLAEKLVVLNERGRGVLIRINHIKKDHVYELLNTIDACQCFFNIAVNFDFTKNYLDLIITYAALIILLSRIDDRKTLIGISLSSNAASLDLWKMALRSGFYVTLIRDEVINVHKLSEEHFDSIKGYSKRIADIKECKENATLNCSLKELTMVLEDQPALLGPKVLFVFMALSFSRDEICWLVRHHENVPKTKTPEDYTDA</sequence>
<gene>
    <name evidence="1" type="ORF">Baya_16888</name>
</gene>
<dbReference type="Proteomes" id="UP000319801">
    <property type="component" value="Unassembled WGS sequence"/>
</dbReference>
<dbReference type="GO" id="GO:0030866">
    <property type="term" value="P:cortical actin cytoskeleton organization"/>
    <property type="evidence" value="ECO:0007669"/>
    <property type="project" value="TreeGrafter"/>
</dbReference>
<dbReference type="GO" id="GO:0048812">
    <property type="term" value="P:neuron projection morphogenesis"/>
    <property type="evidence" value="ECO:0007669"/>
    <property type="project" value="TreeGrafter"/>
</dbReference>